<organism evidence="1">
    <name type="scientific">marine metagenome</name>
    <dbReference type="NCBI Taxonomy" id="408172"/>
    <lineage>
        <taxon>unclassified sequences</taxon>
        <taxon>metagenomes</taxon>
        <taxon>ecological metagenomes</taxon>
    </lineage>
</organism>
<dbReference type="EMBL" id="UINC01109637">
    <property type="protein sequence ID" value="SVC76586.1"/>
    <property type="molecule type" value="Genomic_DNA"/>
</dbReference>
<evidence type="ECO:0000313" key="1">
    <source>
        <dbReference type="EMBL" id="SVC76586.1"/>
    </source>
</evidence>
<proteinExistence type="predicted"/>
<reference evidence="1" key="1">
    <citation type="submission" date="2018-05" db="EMBL/GenBank/DDBJ databases">
        <authorList>
            <person name="Lanie J.A."/>
            <person name="Ng W.-L."/>
            <person name="Kazmierczak K.M."/>
            <person name="Andrzejewski T.M."/>
            <person name="Davidsen T.M."/>
            <person name="Wayne K.J."/>
            <person name="Tettelin H."/>
            <person name="Glass J.I."/>
            <person name="Rusch D."/>
            <person name="Podicherti R."/>
            <person name="Tsui H.-C.T."/>
            <person name="Winkler M.E."/>
        </authorList>
    </citation>
    <scope>NUCLEOTIDE SEQUENCE</scope>
</reference>
<accession>A0A382PTN1</accession>
<name>A0A382PTN1_9ZZZZ</name>
<gene>
    <name evidence="1" type="ORF">METZ01_LOCUS329440</name>
</gene>
<sequence length="60" mass="7320">MKFDIVINFDREKQEDVEVKSDIPESKVREIVDKFFYEKPFADRRKWLTENVNEINLNTI</sequence>
<dbReference type="AlphaFoldDB" id="A0A382PTN1"/>
<protein>
    <submittedName>
        <fullName evidence="1">Uncharacterized protein</fullName>
    </submittedName>
</protein>